<gene>
    <name evidence="2" type="ORF">FC26_GL000998</name>
</gene>
<protein>
    <submittedName>
        <fullName evidence="2">Uncharacterized protein</fullName>
    </submittedName>
</protein>
<evidence type="ECO:0000313" key="3">
    <source>
        <dbReference type="Proteomes" id="UP000051733"/>
    </source>
</evidence>
<proteinExistence type="predicted"/>
<evidence type="ECO:0000313" key="2">
    <source>
        <dbReference type="EMBL" id="KRM61927.1"/>
    </source>
</evidence>
<feature type="transmembrane region" description="Helical" evidence="1">
    <location>
        <begin position="213"/>
        <end position="237"/>
    </location>
</feature>
<sequence>MRLLWLESKRFFCSFAFLIYVVLTCLFVFLNVNPLINRSLSHMPSSEQYDTIYATDLHSLKDGILEQLNTEYTTNHYTTYPLGFAKIVSLTPSKQAQIRSDITTIQKTSNHQALNKSLLHVDRLLGGHSSYSLNNVATLAHRKMTPQEAHQDYQLILKHDRISGDFARIFADIAGLIMGILPTVLVIAFCDTDHRNRTLASIHAKYTSQSRRLVTQYCASLIVLLLPILIMGIYFLFRVFVLYPHNALDLLAFLKVTIIWILPTLMISSAVGFLTYQLFHNFFGLALQFIWWLITIMVGAHRVDGNYGWLLIPRHNSLHNVAYFYDHLDTLLLNRAIYSGIALLLIGLTIIIIHFKKEGISFAVSRHHQRS</sequence>
<name>A0A0R2A4I3_9LACO</name>
<feature type="transmembrane region" description="Helical" evidence="1">
    <location>
        <begin position="336"/>
        <end position="355"/>
    </location>
</feature>
<accession>A0A0R2A4I3</accession>
<dbReference type="OrthoDB" id="1708273at2"/>
<keyword evidence="3" id="KW-1185">Reference proteome</keyword>
<dbReference type="PATRIC" id="fig|1423813.3.peg.1022"/>
<comment type="caution">
    <text evidence="2">The sequence shown here is derived from an EMBL/GenBank/DDBJ whole genome shotgun (WGS) entry which is preliminary data.</text>
</comment>
<feature type="transmembrane region" description="Helical" evidence="1">
    <location>
        <begin position="12"/>
        <end position="32"/>
    </location>
</feature>
<feature type="transmembrane region" description="Helical" evidence="1">
    <location>
        <begin position="169"/>
        <end position="192"/>
    </location>
</feature>
<dbReference type="AlphaFoldDB" id="A0A0R2A4I3"/>
<keyword evidence="1" id="KW-1133">Transmembrane helix</keyword>
<dbReference type="STRING" id="1423813.FC26_GL000998"/>
<feature type="transmembrane region" description="Helical" evidence="1">
    <location>
        <begin position="257"/>
        <end position="275"/>
    </location>
</feature>
<dbReference type="EMBL" id="AYYY01000014">
    <property type="protein sequence ID" value="KRM61927.1"/>
    <property type="molecule type" value="Genomic_DNA"/>
</dbReference>
<dbReference type="RefSeq" id="WP_157061029.1">
    <property type="nucleotide sequence ID" value="NZ_AYYY01000014.1"/>
</dbReference>
<keyword evidence="1" id="KW-0812">Transmembrane</keyword>
<evidence type="ECO:0000256" key="1">
    <source>
        <dbReference type="SAM" id="Phobius"/>
    </source>
</evidence>
<organism evidence="2 3">
    <name type="scientific">Paucilactobacillus vaccinostercus DSM 20634</name>
    <dbReference type="NCBI Taxonomy" id="1423813"/>
    <lineage>
        <taxon>Bacteria</taxon>
        <taxon>Bacillati</taxon>
        <taxon>Bacillota</taxon>
        <taxon>Bacilli</taxon>
        <taxon>Lactobacillales</taxon>
        <taxon>Lactobacillaceae</taxon>
        <taxon>Paucilactobacillus</taxon>
    </lineage>
</organism>
<dbReference type="Proteomes" id="UP000051733">
    <property type="component" value="Unassembled WGS sequence"/>
</dbReference>
<keyword evidence="1" id="KW-0472">Membrane</keyword>
<reference evidence="2 3" key="1">
    <citation type="journal article" date="2015" name="Genome Announc.">
        <title>Expanding the biotechnology potential of lactobacilli through comparative genomics of 213 strains and associated genera.</title>
        <authorList>
            <person name="Sun Z."/>
            <person name="Harris H.M."/>
            <person name="McCann A."/>
            <person name="Guo C."/>
            <person name="Argimon S."/>
            <person name="Zhang W."/>
            <person name="Yang X."/>
            <person name="Jeffery I.B."/>
            <person name="Cooney J.C."/>
            <person name="Kagawa T.F."/>
            <person name="Liu W."/>
            <person name="Song Y."/>
            <person name="Salvetti E."/>
            <person name="Wrobel A."/>
            <person name="Rasinkangas P."/>
            <person name="Parkhill J."/>
            <person name="Rea M.C."/>
            <person name="O'Sullivan O."/>
            <person name="Ritari J."/>
            <person name="Douillard F.P."/>
            <person name="Paul Ross R."/>
            <person name="Yang R."/>
            <person name="Briner A.E."/>
            <person name="Felis G.E."/>
            <person name="de Vos W.M."/>
            <person name="Barrangou R."/>
            <person name="Klaenhammer T.R."/>
            <person name="Caufield P.W."/>
            <person name="Cui Y."/>
            <person name="Zhang H."/>
            <person name="O'Toole P.W."/>
        </authorList>
    </citation>
    <scope>NUCLEOTIDE SEQUENCE [LARGE SCALE GENOMIC DNA]</scope>
    <source>
        <strain evidence="2 3">DSM 20634</strain>
    </source>
</reference>
<feature type="transmembrane region" description="Helical" evidence="1">
    <location>
        <begin position="282"/>
        <end position="301"/>
    </location>
</feature>